<evidence type="ECO:0000256" key="5">
    <source>
        <dbReference type="ARBA" id="ARBA00023136"/>
    </source>
</evidence>
<dbReference type="InterPro" id="IPR016174">
    <property type="entry name" value="Di-haem_cyt_TM"/>
</dbReference>
<evidence type="ECO:0000256" key="2">
    <source>
        <dbReference type="ARBA" id="ARBA00022475"/>
    </source>
</evidence>
<dbReference type="PANTHER" id="PTHR30485">
    <property type="entry name" value="NI/FE-HYDROGENASE 1 B-TYPE CYTOCHROME SUBUNIT"/>
    <property type="match status" value="1"/>
</dbReference>
<evidence type="ECO:0000256" key="6">
    <source>
        <dbReference type="SAM" id="Phobius"/>
    </source>
</evidence>
<evidence type="ECO:0000256" key="4">
    <source>
        <dbReference type="ARBA" id="ARBA00022989"/>
    </source>
</evidence>
<gene>
    <name evidence="8" type="ORF">MN202_01920</name>
</gene>
<keyword evidence="2" id="KW-1003">Cell membrane</keyword>
<evidence type="ECO:0000256" key="3">
    <source>
        <dbReference type="ARBA" id="ARBA00022692"/>
    </source>
</evidence>
<keyword evidence="3 6" id="KW-0812">Transmembrane</keyword>
<evidence type="ECO:0000256" key="1">
    <source>
        <dbReference type="ARBA" id="ARBA00004651"/>
    </source>
</evidence>
<comment type="caution">
    <text evidence="8">The sequence shown here is derived from an EMBL/GenBank/DDBJ whole genome shotgun (WGS) entry which is preliminary data.</text>
</comment>
<sequence length="215" mass="24058">MSQKVKVWDLAVRFFHWSQLLLIAGLWYTGEEGLTAQHQLLAYTLLALVVARIVWGFAGSDSAKFSRFAATPTAALRYLRKPYAVTGHNPASFYMIILLITLVLLQLLTGLATFDNSYMSDGPLVALLPANWVELASDIHKININILLAAIAVHVVAALWHSFRVHNVLTALFTGKDKTAQQAVKMRHSGWFFLVFIALLVLLYYWQGSKLMALL</sequence>
<feature type="transmembrane region" description="Helical" evidence="6">
    <location>
        <begin position="91"/>
        <end position="114"/>
    </location>
</feature>
<comment type="subcellular location">
    <subcellularLocation>
        <location evidence="1">Cell membrane</location>
        <topology evidence="1">Multi-pass membrane protein</topology>
    </subcellularLocation>
</comment>
<dbReference type="Proteomes" id="UP001375382">
    <property type="component" value="Unassembled WGS sequence"/>
</dbReference>
<feature type="transmembrane region" description="Helical" evidence="6">
    <location>
        <begin position="40"/>
        <end position="58"/>
    </location>
</feature>
<feature type="domain" description="Cytochrome b561 bacterial/Ni-hydrogenase" evidence="7">
    <location>
        <begin position="7"/>
        <end position="175"/>
    </location>
</feature>
<dbReference type="EMBL" id="JALAAR010000001">
    <property type="protein sequence ID" value="MEH8015978.1"/>
    <property type="molecule type" value="Genomic_DNA"/>
</dbReference>
<feature type="transmembrane region" description="Helical" evidence="6">
    <location>
        <begin position="142"/>
        <end position="160"/>
    </location>
</feature>
<evidence type="ECO:0000313" key="8">
    <source>
        <dbReference type="EMBL" id="MEH8015978.1"/>
    </source>
</evidence>
<dbReference type="InterPro" id="IPR051542">
    <property type="entry name" value="Hydrogenase_cytochrome"/>
</dbReference>
<dbReference type="Pfam" id="PF01292">
    <property type="entry name" value="Ni_hydr_CYTB"/>
    <property type="match status" value="1"/>
</dbReference>
<dbReference type="RefSeq" id="WP_335734392.1">
    <property type="nucleotide sequence ID" value="NZ_JALAAR010000001.1"/>
</dbReference>
<organism evidence="8 9">
    <name type="scientific">Rheinheimera muenzenbergensis</name>
    <dbReference type="NCBI Taxonomy" id="1193628"/>
    <lineage>
        <taxon>Bacteria</taxon>
        <taxon>Pseudomonadati</taxon>
        <taxon>Pseudomonadota</taxon>
        <taxon>Gammaproteobacteria</taxon>
        <taxon>Chromatiales</taxon>
        <taxon>Chromatiaceae</taxon>
        <taxon>Rheinheimera</taxon>
    </lineage>
</organism>
<dbReference type="SUPFAM" id="SSF81342">
    <property type="entry name" value="Transmembrane di-heme cytochromes"/>
    <property type="match status" value="1"/>
</dbReference>
<dbReference type="Gene3D" id="1.20.950.20">
    <property type="entry name" value="Transmembrane di-heme cytochromes, Chain C"/>
    <property type="match status" value="1"/>
</dbReference>
<keyword evidence="4 6" id="KW-1133">Transmembrane helix</keyword>
<evidence type="ECO:0000259" key="7">
    <source>
        <dbReference type="Pfam" id="PF01292"/>
    </source>
</evidence>
<name>A0ABU8C264_9GAMM</name>
<proteinExistence type="predicted"/>
<accession>A0ABU8C264</accession>
<keyword evidence="5 6" id="KW-0472">Membrane</keyword>
<feature type="transmembrane region" description="Helical" evidence="6">
    <location>
        <begin position="188"/>
        <end position="206"/>
    </location>
</feature>
<feature type="transmembrane region" description="Helical" evidence="6">
    <location>
        <begin position="7"/>
        <end position="28"/>
    </location>
</feature>
<reference evidence="8 9" key="1">
    <citation type="journal article" date="2023" name="Ecotoxicol. Environ. Saf.">
        <title>Mercury remediation potential of mercury-resistant strain Rheinheimera metallidurans sp. nov. isolated from a municipal waste dumping site.</title>
        <authorList>
            <person name="Yadav V."/>
            <person name="Manjhi A."/>
            <person name="Vadakedath N."/>
        </authorList>
    </citation>
    <scope>NUCLEOTIDE SEQUENCE [LARGE SCALE GENOMIC DNA]</scope>
    <source>
        <strain evidence="8 9">E-49</strain>
    </source>
</reference>
<keyword evidence="9" id="KW-1185">Reference proteome</keyword>
<dbReference type="PANTHER" id="PTHR30485:SF2">
    <property type="entry name" value="BLL0597 PROTEIN"/>
    <property type="match status" value="1"/>
</dbReference>
<dbReference type="InterPro" id="IPR011577">
    <property type="entry name" value="Cyt_b561_bac/Ni-Hgenase"/>
</dbReference>
<evidence type="ECO:0000313" key="9">
    <source>
        <dbReference type="Proteomes" id="UP001375382"/>
    </source>
</evidence>
<protein>
    <submittedName>
        <fullName evidence="8">Cytochrome b/b6 domain-containing protein</fullName>
    </submittedName>
</protein>